<dbReference type="STRING" id="1752398.A8M32_14885"/>
<dbReference type="GO" id="GO:0005829">
    <property type="term" value="C:cytosol"/>
    <property type="evidence" value="ECO:0007669"/>
    <property type="project" value="TreeGrafter"/>
</dbReference>
<evidence type="ECO:0000256" key="2">
    <source>
        <dbReference type="ARBA" id="ARBA00074555"/>
    </source>
</evidence>
<accession>A0A1E3VAH4</accession>
<feature type="domain" description="Luciferase-like" evidence="3">
    <location>
        <begin position="4"/>
        <end position="294"/>
    </location>
</feature>
<name>A0A1E3VAH4_9HYPH</name>
<dbReference type="InterPro" id="IPR011251">
    <property type="entry name" value="Luciferase-like_dom"/>
</dbReference>
<evidence type="ECO:0000259" key="3">
    <source>
        <dbReference type="Pfam" id="PF00296"/>
    </source>
</evidence>
<dbReference type="InterPro" id="IPR019949">
    <property type="entry name" value="CmoO-like"/>
</dbReference>
<dbReference type="FunFam" id="3.20.20.30:FF:000002">
    <property type="entry name" value="LLM class flavin-dependent oxidoreductase"/>
    <property type="match status" value="1"/>
</dbReference>
<keyword evidence="5" id="KW-1185">Reference proteome</keyword>
<dbReference type="AlphaFoldDB" id="A0A1E3VAH4"/>
<dbReference type="Proteomes" id="UP000094342">
    <property type="component" value="Unassembled WGS sequence"/>
</dbReference>
<organism evidence="4 5">
    <name type="scientific">Sinorhizobium alkalisoli</name>
    <dbReference type="NCBI Taxonomy" id="1752398"/>
    <lineage>
        <taxon>Bacteria</taxon>
        <taxon>Pseudomonadati</taxon>
        <taxon>Pseudomonadota</taxon>
        <taxon>Alphaproteobacteria</taxon>
        <taxon>Hyphomicrobiales</taxon>
        <taxon>Rhizobiaceae</taxon>
        <taxon>Sinorhizobium/Ensifer group</taxon>
        <taxon>Sinorhizobium</taxon>
    </lineage>
</organism>
<comment type="similarity">
    <text evidence="1">To bacterial alkanal monooxygenase alpha and beta chains.</text>
</comment>
<evidence type="ECO:0000256" key="1">
    <source>
        <dbReference type="ARBA" id="ARBA00007789"/>
    </source>
</evidence>
<gene>
    <name evidence="4" type="ORF">A8M32_14885</name>
</gene>
<dbReference type="PANTHER" id="PTHR30137">
    <property type="entry name" value="LUCIFERASE-LIKE MONOOXYGENASE"/>
    <property type="match status" value="1"/>
</dbReference>
<reference evidence="5" key="1">
    <citation type="submission" date="2016-05" db="EMBL/GenBank/DDBJ databases">
        <authorList>
            <person name="Li Y."/>
        </authorList>
    </citation>
    <scope>NUCLEOTIDE SEQUENCE [LARGE SCALE GENOMIC DNA]</scope>
    <source>
        <strain evidence="5">YIC4027</strain>
    </source>
</reference>
<dbReference type="SUPFAM" id="SSF51679">
    <property type="entry name" value="Bacterial luciferase-like"/>
    <property type="match status" value="1"/>
</dbReference>
<dbReference type="Gene3D" id="3.20.20.30">
    <property type="entry name" value="Luciferase-like domain"/>
    <property type="match status" value="1"/>
</dbReference>
<dbReference type="PANTHER" id="PTHR30137:SF6">
    <property type="entry name" value="LUCIFERASE-LIKE MONOOXYGENASE"/>
    <property type="match status" value="1"/>
</dbReference>
<dbReference type="NCBIfam" id="TIGR03558">
    <property type="entry name" value="oxido_grp_1"/>
    <property type="match status" value="1"/>
</dbReference>
<protein>
    <recommendedName>
        <fullName evidence="2">Luciferase-like monooxygenase</fullName>
    </recommendedName>
</protein>
<evidence type="ECO:0000313" key="4">
    <source>
        <dbReference type="EMBL" id="ODR90604.1"/>
    </source>
</evidence>
<dbReference type="InterPro" id="IPR050766">
    <property type="entry name" value="Bact_Lucif_Oxidored"/>
</dbReference>
<dbReference type="Pfam" id="PF00296">
    <property type="entry name" value="Bac_luciferase"/>
    <property type="match status" value="1"/>
</dbReference>
<comment type="caution">
    <text evidence="4">The sequence shown here is derived from an EMBL/GenBank/DDBJ whole genome shotgun (WGS) entry which is preliminary data.</text>
</comment>
<dbReference type="InterPro" id="IPR036661">
    <property type="entry name" value="Luciferase-like_sf"/>
</dbReference>
<evidence type="ECO:0000313" key="5">
    <source>
        <dbReference type="Proteomes" id="UP000094342"/>
    </source>
</evidence>
<dbReference type="EMBL" id="LYBW01000058">
    <property type="protein sequence ID" value="ODR90604.1"/>
    <property type="molecule type" value="Genomic_DNA"/>
</dbReference>
<sequence length="584" mass="63673">MAPFSILDLSPITEGGSVAQSLENSRQLAIAAEENGYKRFWLAEHHGMKGIASAATSLVIAHVASATRTIRVGSGGIMLPNHSPLVIAEQFGTLAALFPGRIDLGLGRAPGTDMRTAQALRRNMEASASNFPNDVVELRALLGPVAEDQKVIAVPGADSNVPVWLLGSSHFSAHLAGMLGLPFAFASHFAPDMLLSALEIYRERFTPSPELDRPHVLVGIMGVAADTDEEANYLFTSMQQSFAALRRNARGRFPPPVKSMDGLWSPDEKTFVDHAMAYAAVGGPETVRRKIASFLDLTKADELIISMPIFDMDARLRSLRLFAEVKRSPCRQLNGGAACSSDPGAEHVRSLDDPVDDGLERPVSLVEVIGHGAAGRIGKGAEPLVVKLCELRITHRFRLRRKYQENREFVGELGIFRPMILQPAVQIRVEIVHHSAEAGAGHLHGRIGDRGIGVTDEEWRIFGDCRPALDGIEIAGDILQQDEAARLRAEIDLIIGEKPAIGRRTFIEAERHVLRQGCEQRIERRAHLRRTGRLRGQPVRHEDHRIRAGIGNGHKLGDLIIEAFGNVPGGHHRNAAGNLFDGEA</sequence>
<proteinExistence type="predicted"/>
<dbReference type="GO" id="GO:0016705">
    <property type="term" value="F:oxidoreductase activity, acting on paired donors, with incorporation or reduction of molecular oxygen"/>
    <property type="evidence" value="ECO:0007669"/>
    <property type="project" value="InterPro"/>
</dbReference>